<reference evidence="3 4" key="1">
    <citation type="journal article" date="2013" name="Int. J. Syst. Evol. Microbiol.">
        <title>Aquimarina gracilis sp. nov., isolated from the gut microflora of a mussel, Mytilus coruscus, and emended description of Aquimarina spongiae.</title>
        <authorList>
            <person name="Park S.C."/>
            <person name="Choe H.N."/>
            <person name="Baik K.S."/>
            <person name="Seong C.N."/>
        </authorList>
    </citation>
    <scope>NUCLEOTIDE SEQUENCE [LARGE SCALE GENOMIC DNA]</scope>
    <source>
        <strain evidence="3 4">PSC32</strain>
    </source>
</reference>
<dbReference type="InterPro" id="IPR006015">
    <property type="entry name" value="Universal_stress_UspA"/>
</dbReference>
<name>A0ABU5ZSN0_9FLAO</name>
<dbReference type="EMBL" id="JAYKLX010000003">
    <property type="protein sequence ID" value="MEB3345039.1"/>
    <property type="molecule type" value="Genomic_DNA"/>
</dbReference>
<dbReference type="Proteomes" id="UP001327027">
    <property type="component" value="Unassembled WGS sequence"/>
</dbReference>
<feature type="domain" description="UspA" evidence="2">
    <location>
        <begin position="1"/>
        <end position="146"/>
    </location>
</feature>
<comment type="similarity">
    <text evidence="1">Belongs to the universal stress protein A family.</text>
</comment>
<dbReference type="PRINTS" id="PR01438">
    <property type="entry name" value="UNVRSLSTRESS"/>
</dbReference>
<proteinExistence type="inferred from homology"/>
<dbReference type="PANTHER" id="PTHR46268:SF6">
    <property type="entry name" value="UNIVERSAL STRESS PROTEIN UP12"/>
    <property type="match status" value="1"/>
</dbReference>
<dbReference type="InterPro" id="IPR006016">
    <property type="entry name" value="UspA"/>
</dbReference>
<keyword evidence="4" id="KW-1185">Reference proteome</keyword>
<dbReference type="SUPFAM" id="SSF52402">
    <property type="entry name" value="Adenine nucleotide alpha hydrolases-like"/>
    <property type="match status" value="2"/>
</dbReference>
<evidence type="ECO:0000259" key="2">
    <source>
        <dbReference type="Pfam" id="PF00582"/>
    </source>
</evidence>
<feature type="domain" description="UspA" evidence="2">
    <location>
        <begin position="207"/>
        <end position="277"/>
    </location>
</feature>
<dbReference type="CDD" id="cd00293">
    <property type="entry name" value="USP-like"/>
    <property type="match status" value="1"/>
</dbReference>
<dbReference type="PANTHER" id="PTHR46268">
    <property type="entry name" value="STRESS RESPONSE PROTEIN NHAX"/>
    <property type="match status" value="1"/>
</dbReference>
<dbReference type="Pfam" id="PF00582">
    <property type="entry name" value="Usp"/>
    <property type="match status" value="2"/>
</dbReference>
<organism evidence="3 4">
    <name type="scientific">Aquimarina gracilis</name>
    <dbReference type="NCBI Taxonomy" id="874422"/>
    <lineage>
        <taxon>Bacteria</taxon>
        <taxon>Pseudomonadati</taxon>
        <taxon>Bacteroidota</taxon>
        <taxon>Flavobacteriia</taxon>
        <taxon>Flavobacteriales</taxon>
        <taxon>Flavobacteriaceae</taxon>
        <taxon>Aquimarina</taxon>
    </lineage>
</organism>
<evidence type="ECO:0000313" key="4">
    <source>
        <dbReference type="Proteomes" id="UP001327027"/>
    </source>
</evidence>
<comment type="caution">
    <text evidence="3">The sequence shown here is derived from an EMBL/GenBank/DDBJ whole genome shotgun (WGS) entry which is preliminary data.</text>
</comment>
<accession>A0ABU5ZSN0</accession>
<dbReference type="InterPro" id="IPR014729">
    <property type="entry name" value="Rossmann-like_a/b/a_fold"/>
</dbReference>
<sequence>MKRILLPTDFSDNAYNAIRYAMQFFKNDKVTFYLLNTFTPVSYHAGYLIENPTLYGMEDVAMVNSKRDIERIEEKIKEEFNNPKHEFVRLSAFNTLVGEIKDVIEKYNIDLIVMGTQGATGAKEVFIGTHTMYTIKKVKCPVIAIPSGFEYEEPKDILFPTDYKLSKTNKYLPLIKEICDSHVCRLNILNAYYGVPLNDAQKEIKDYLEEYFKGNAHVFHIEEGVDVIEAVEDFQKRYKVNLLVMIHNKHSFFENLLFTPVINQIAYHTNIPFLVIPSEKRIK</sequence>
<protein>
    <submittedName>
        <fullName evidence="3">Universal stress protein</fullName>
    </submittedName>
</protein>
<gene>
    <name evidence="3" type="ORF">U6A24_06185</name>
</gene>
<evidence type="ECO:0000313" key="3">
    <source>
        <dbReference type="EMBL" id="MEB3345039.1"/>
    </source>
</evidence>
<evidence type="ECO:0000256" key="1">
    <source>
        <dbReference type="ARBA" id="ARBA00008791"/>
    </source>
</evidence>
<dbReference type="RefSeq" id="WP_324179075.1">
    <property type="nucleotide sequence ID" value="NZ_BAABAW010000008.1"/>
</dbReference>
<dbReference type="Gene3D" id="3.40.50.620">
    <property type="entry name" value="HUPs"/>
    <property type="match status" value="2"/>
</dbReference>